<comment type="caution">
    <text evidence="1">The sequence shown here is derived from an EMBL/GenBank/DDBJ whole genome shotgun (WGS) entry which is preliminary data.</text>
</comment>
<reference evidence="2" key="1">
    <citation type="journal article" date="2022" name="Mol. Ecol. Resour.">
        <title>The genomes of chicory, endive, great burdock and yacon provide insights into Asteraceae palaeo-polyploidization history and plant inulin production.</title>
        <authorList>
            <person name="Fan W."/>
            <person name="Wang S."/>
            <person name="Wang H."/>
            <person name="Wang A."/>
            <person name="Jiang F."/>
            <person name="Liu H."/>
            <person name="Zhao H."/>
            <person name="Xu D."/>
            <person name="Zhang Y."/>
        </authorList>
    </citation>
    <scope>NUCLEOTIDE SEQUENCE [LARGE SCALE GENOMIC DNA]</scope>
    <source>
        <strain evidence="2">cv. Niubang</strain>
    </source>
</reference>
<evidence type="ECO:0000313" key="1">
    <source>
        <dbReference type="EMBL" id="KAI3719301.1"/>
    </source>
</evidence>
<accession>A0ACB9BAP2</accession>
<reference evidence="1 2" key="2">
    <citation type="journal article" date="2022" name="Mol. Ecol. Resour.">
        <title>The genomes of chicory, endive, great burdock and yacon provide insights into Asteraceae paleo-polyploidization history and plant inulin production.</title>
        <authorList>
            <person name="Fan W."/>
            <person name="Wang S."/>
            <person name="Wang H."/>
            <person name="Wang A."/>
            <person name="Jiang F."/>
            <person name="Liu H."/>
            <person name="Zhao H."/>
            <person name="Xu D."/>
            <person name="Zhang Y."/>
        </authorList>
    </citation>
    <scope>NUCLEOTIDE SEQUENCE [LARGE SCALE GENOMIC DNA]</scope>
    <source>
        <strain evidence="2">cv. Niubang</strain>
    </source>
</reference>
<proteinExistence type="predicted"/>
<protein>
    <submittedName>
        <fullName evidence="1">Uncharacterized protein</fullName>
    </submittedName>
</protein>
<evidence type="ECO:0000313" key="2">
    <source>
        <dbReference type="Proteomes" id="UP001055879"/>
    </source>
</evidence>
<organism evidence="1 2">
    <name type="scientific">Arctium lappa</name>
    <name type="common">Greater burdock</name>
    <name type="synonym">Lappa major</name>
    <dbReference type="NCBI Taxonomy" id="4217"/>
    <lineage>
        <taxon>Eukaryota</taxon>
        <taxon>Viridiplantae</taxon>
        <taxon>Streptophyta</taxon>
        <taxon>Embryophyta</taxon>
        <taxon>Tracheophyta</taxon>
        <taxon>Spermatophyta</taxon>
        <taxon>Magnoliopsida</taxon>
        <taxon>eudicotyledons</taxon>
        <taxon>Gunneridae</taxon>
        <taxon>Pentapetalae</taxon>
        <taxon>asterids</taxon>
        <taxon>campanulids</taxon>
        <taxon>Asterales</taxon>
        <taxon>Asteraceae</taxon>
        <taxon>Carduoideae</taxon>
        <taxon>Cardueae</taxon>
        <taxon>Arctiinae</taxon>
        <taxon>Arctium</taxon>
    </lineage>
</organism>
<dbReference type="Proteomes" id="UP001055879">
    <property type="component" value="Linkage Group LG06"/>
</dbReference>
<dbReference type="EMBL" id="CM042052">
    <property type="protein sequence ID" value="KAI3719301.1"/>
    <property type="molecule type" value="Genomic_DNA"/>
</dbReference>
<gene>
    <name evidence="1" type="ORF">L6452_20197</name>
</gene>
<name>A0ACB9BAP2_ARCLA</name>
<keyword evidence="2" id="KW-1185">Reference proteome</keyword>
<sequence>MFLKDKLKRALSQDEKGVQLLDSSYKALVLKALGEIEERLEYRTQIRYFEISFVAVMYNLFIVVLISVDCTETGIYNWYQSKETKGPNLILKGRELEAENSELKGKILEAKTQQIVSVESSEEKISVLKDANAELQKRLSDLEQLLAKHKSHFEIKEKSFAKKFSEFSRKCADEKKEVELKCIKLSQQVSAFEKLIILEREKFAKEKKAIEQKNVGFFK</sequence>